<dbReference type="InterPro" id="IPR026052">
    <property type="entry name" value="DNA-bd_prot-inh"/>
</dbReference>
<dbReference type="InterPro" id="IPR011598">
    <property type="entry name" value="bHLH_dom"/>
</dbReference>
<dbReference type="EMBL" id="VSRR010001556">
    <property type="protein sequence ID" value="MPC26109.1"/>
    <property type="molecule type" value="Genomic_DNA"/>
</dbReference>
<comment type="subcellular location">
    <subcellularLocation>
        <location evidence="1">Nucleus</location>
    </subcellularLocation>
</comment>
<keyword evidence="5" id="KW-0539">Nucleus</keyword>
<comment type="caution">
    <text evidence="8">The sequence shown here is derived from an EMBL/GenBank/DDBJ whole genome shotgun (WGS) entry which is preliminary data.</text>
</comment>
<feature type="compositionally biased region" description="Polar residues" evidence="6">
    <location>
        <begin position="184"/>
        <end position="197"/>
    </location>
</feature>
<keyword evidence="3" id="KW-0805">Transcription regulation</keyword>
<dbReference type="CDD" id="cd19695">
    <property type="entry name" value="bHLH_dnHLH_EMC_like"/>
    <property type="match status" value="1"/>
</dbReference>
<evidence type="ECO:0000313" key="9">
    <source>
        <dbReference type="Proteomes" id="UP000324222"/>
    </source>
</evidence>
<evidence type="ECO:0000313" key="8">
    <source>
        <dbReference type="EMBL" id="MPC26109.1"/>
    </source>
</evidence>
<evidence type="ECO:0000256" key="4">
    <source>
        <dbReference type="ARBA" id="ARBA00023163"/>
    </source>
</evidence>
<dbReference type="GO" id="GO:0000122">
    <property type="term" value="P:negative regulation of transcription by RNA polymerase II"/>
    <property type="evidence" value="ECO:0007669"/>
    <property type="project" value="InterPro"/>
</dbReference>
<dbReference type="GO" id="GO:0005634">
    <property type="term" value="C:nucleus"/>
    <property type="evidence" value="ECO:0007669"/>
    <property type="project" value="UniProtKB-SubCell"/>
</dbReference>
<feature type="region of interest" description="Disordered" evidence="6">
    <location>
        <begin position="132"/>
        <end position="197"/>
    </location>
</feature>
<evidence type="ECO:0000256" key="1">
    <source>
        <dbReference type="ARBA" id="ARBA00004123"/>
    </source>
</evidence>
<evidence type="ECO:0000256" key="3">
    <source>
        <dbReference type="ARBA" id="ARBA00023015"/>
    </source>
</evidence>
<keyword evidence="9" id="KW-1185">Reference proteome</keyword>
<feature type="domain" description="BHLH" evidence="7">
    <location>
        <begin position="30"/>
        <end position="82"/>
    </location>
</feature>
<keyword evidence="2" id="KW-0678">Repressor</keyword>
<dbReference type="SUPFAM" id="SSF47459">
    <property type="entry name" value="HLH, helix-loop-helix DNA-binding domain"/>
    <property type="match status" value="1"/>
</dbReference>
<evidence type="ECO:0000256" key="2">
    <source>
        <dbReference type="ARBA" id="ARBA00022491"/>
    </source>
</evidence>
<gene>
    <name evidence="8" type="primary">emc_1</name>
    <name evidence="8" type="ORF">E2C01_019241</name>
</gene>
<dbReference type="SMART" id="SM00353">
    <property type="entry name" value="HLH"/>
    <property type="match status" value="1"/>
</dbReference>
<organism evidence="8 9">
    <name type="scientific">Portunus trituberculatus</name>
    <name type="common">Swimming crab</name>
    <name type="synonym">Neptunus trituberculatus</name>
    <dbReference type="NCBI Taxonomy" id="210409"/>
    <lineage>
        <taxon>Eukaryota</taxon>
        <taxon>Metazoa</taxon>
        <taxon>Ecdysozoa</taxon>
        <taxon>Arthropoda</taxon>
        <taxon>Crustacea</taxon>
        <taxon>Multicrustacea</taxon>
        <taxon>Malacostraca</taxon>
        <taxon>Eumalacostraca</taxon>
        <taxon>Eucarida</taxon>
        <taxon>Decapoda</taxon>
        <taxon>Pleocyemata</taxon>
        <taxon>Brachyura</taxon>
        <taxon>Eubrachyura</taxon>
        <taxon>Portunoidea</taxon>
        <taxon>Portunidae</taxon>
        <taxon>Portuninae</taxon>
        <taxon>Portunus</taxon>
    </lineage>
</organism>
<dbReference type="GO" id="GO:0032922">
    <property type="term" value="P:circadian regulation of gene expression"/>
    <property type="evidence" value="ECO:0007669"/>
    <property type="project" value="TreeGrafter"/>
</dbReference>
<dbReference type="AlphaFoldDB" id="A0A5B7DYB8"/>
<dbReference type="GO" id="GO:0046983">
    <property type="term" value="F:protein dimerization activity"/>
    <property type="evidence" value="ECO:0007669"/>
    <property type="project" value="InterPro"/>
</dbReference>
<reference evidence="8 9" key="1">
    <citation type="submission" date="2019-05" db="EMBL/GenBank/DDBJ databases">
        <title>Another draft genome of Portunus trituberculatus and its Hox gene families provides insights of decapod evolution.</title>
        <authorList>
            <person name="Jeong J.-H."/>
            <person name="Song I."/>
            <person name="Kim S."/>
            <person name="Choi T."/>
            <person name="Kim D."/>
            <person name="Ryu S."/>
            <person name="Kim W."/>
        </authorList>
    </citation>
    <scope>NUCLEOTIDE SEQUENCE [LARGE SCALE GENOMIC DNA]</scope>
    <source>
        <tissue evidence="8">Muscle</tissue>
    </source>
</reference>
<dbReference type="Proteomes" id="UP000324222">
    <property type="component" value="Unassembled WGS sequence"/>
</dbReference>
<keyword evidence="4" id="KW-0804">Transcription</keyword>
<dbReference type="GO" id="GO:0005737">
    <property type="term" value="C:cytoplasm"/>
    <property type="evidence" value="ECO:0007669"/>
    <property type="project" value="InterPro"/>
</dbReference>
<name>A0A5B7DYB8_PORTR</name>
<dbReference type="Gene3D" id="4.10.280.10">
    <property type="entry name" value="Helix-loop-helix DNA-binding domain"/>
    <property type="match status" value="1"/>
</dbReference>
<dbReference type="OrthoDB" id="10047910at2759"/>
<dbReference type="PANTHER" id="PTHR11723:SF17">
    <property type="entry name" value="PROTEIN EXTRA-MACROCHAETAE"/>
    <property type="match status" value="1"/>
</dbReference>
<dbReference type="Pfam" id="PF00010">
    <property type="entry name" value="HLH"/>
    <property type="match status" value="1"/>
</dbReference>
<sequence length="436" mass="46720">MMSPSRDEMGAMGGARGGGGGGGGGFSERGRRPHRHPGSAEVEAEMRLYLDKLREIVPHIPKNRKVTRLELIQHVIDYICDLQHALEDHPGLKDEPTARLLTPPTSPNHPLHTITPPHGFSNAMNLQHLHNSHHHMSPTSSSTRQPLGVLSMPNTLQTPTSCGGSLSGGSGPLLSYSTAGGPLSHSNGTSPSQHNASHTVSSLLPLVECRACFHNVCTSFSGSHPCSRPQHTLPPPTVTTDVKVSLNLGSERNFSGMGRNECETACRRYVLVASSASKGDQLCLPATVAATRCMSCQISAALGPTLRMVFNRSFHGEGSLACRHVRRLLHQRSAVRNARDAFKIPAARPSLASKDHKIGCGCQDELIGHRGDKRHNVPPLPSVPYSTVLARSVSWCKMSFTIAAVTGVGGRVKGWGDQGCMYRPRALGQTRLVSCG</sequence>
<evidence type="ECO:0000256" key="5">
    <source>
        <dbReference type="ARBA" id="ARBA00023242"/>
    </source>
</evidence>
<evidence type="ECO:0000256" key="6">
    <source>
        <dbReference type="SAM" id="MobiDB-lite"/>
    </source>
</evidence>
<proteinExistence type="predicted"/>
<feature type="region of interest" description="Disordered" evidence="6">
    <location>
        <begin position="1"/>
        <end position="40"/>
    </location>
</feature>
<dbReference type="PANTHER" id="PTHR11723">
    <property type="entry name" value="DNA-BINDING PROTEIN INHIBITOR"/>
    <property type="match status" value="1"/>
</dbReference>
<protein>
    <submittedName>
        <fullName evidence="8">Protein extra-macrochaetae</fullName>
    </submittedName>
</protein>
<feature type="compositionally biased region" description="Gly residues" evidence="6">
    <location>
        <begin position="11"/>
        <end position="27"/>
    </location>
</feature>
<accession>A0A5B7DYB8</accession>
<evidence type="ECO:0000259" key="7">
    <source>
        <dbReference type="PROSITE" id="PS50888"/>
    </source>
</evidence>
<dbReference type="GO" id="GO:0030154">
    <property type="term" value="P:cell differentiation"/>
    <property type="evidence" value="ECO:0007669"/>
    <property type="project" value="TreeGrafter"/>
</dbReference>
<dbReference type="PROSITE" id="PS50888">
    <property type="entry name" value="BHLH"/>
    <property type="match status" value="1"/>
</dbReference>
<dbReference type="InterPro" id="IPR036638">
    <property type="entry name" value="HLH_DNA-bd_sf"/>
</dbReference>